<keyword evidence="5" id="KW-0472">Membrane</keyword>
<sequence length="80" mass="8444">MLVKKRMLVLLLIVLKEAGPTAAAPAQTCSSSCSSTVCRCSGSDLASIPQDLPTTITTLDLWDTGITTLSQADFTRDLVT</sequence>
<dbReference type="InterPro" id="IPR052313">
    <property type="entry name" value="GPIb-IX-V_Complex"/>
</dbReference>
<keyword evidence="9" id="KW-1185">Reference proteome</keyword>
<dbReference type="SUPFAM" id="SSF52058">
    <property type="entry name" value="L domain-like"/>
    <property type="match status" value="1"/>
</dbReference>
<dbReference type="Proteomes" id="UP000838412">
    <property type="component" value="Chromosome 1"/>
</dbReference>
<evidence type="ECO:0000313" key="9">
    <source>
        <dbReference type="Proteomes" id="UP000838412"/>
    </source>
</evidence>
<evidence type="ECO:0000256" key="4">
    <source>
        <dbReference type="ARBA" id="ARBA00022989"/>
    </source>
</evidence>
<evidence type="ECO:0000256" key="7">
    <source>
        <dbReference type="SAM" id="SignalP"/>
    </source>
</evidence>
<evidence type="ECO:0000256" key="2">
    <source>
        <dbReference type="ARBA" id="ARBA00022692"/>
    </source>
</evidence>
<evidence type="ECO:0000313" key="8">
    <source>
        <dbReference type="EMBL" id="CAH1233945.1"/>
    </source>
</evidence>
<keyword evidence="2" id="KW-0812">Transmembrane</keyword>
<feature type="signal peptide" evidence="7">
    <location>
        <begin position="1"/>
        <end position="23"/>
    </location>
</feature>
<feature type="chain" id="PRO_5035448063" evidence="7">
    <location>
        <begin position="24"/>
        <end position="80"/>
    </location>
</feature>
<protein>
    <submittedName>
        <fullName evidence="8">Hypp859 protein</fullName>
    </submittedName>
</protein>
<dbReference type="AlphaFoldDB" id="A0A8J9W1C7"/>
<evidence type="ECO:0000256" key="1">
    <source>
        <dbReference type="ARBA" id="ARBA00004167"/>
    </source>
</evidence>
<keyword evidence="7" id="KW-0732">Signal</keyword>
<evidence type="ECO:0000256" key="3">
    <source>
        <dbReference type="ARBA" id="ARBA00022889"/>
    </source>
</evidence>
<dbReference type="InterPro" id="IPR032675">
    <property type="entry name" value="LRR_dom_sf"/>
</dbReference>
<evidence type="ECO:0000256" key="6">
    <source>
        <dbReference type="ARBA" id="ARBA00023157"/>
    </source>
</evidence>
<keyword evidence="6" id="KW-1015">Disulfide bond</keyword>
<dbReference type="PANTHER" id="PTHR22650:SF4">
    <property type="entry name" value="LEUCINE-RICH REPEAT AND TRANSMEMBRANE DOMAIN-CONTAINING PROTEIN 2-LIKE"/>
    <property type="match status" value="1"/>
</dbReference>
<proteinExistence type="predicted"/>
<gene>
    <name evidence="8" type="primary">Hypp859</name>
    <name evidence="8" type="ORF">BLAG_LOCUS2531</name>
</gene>
<reference evidence="8" key="1">
    <citation type="submission" date="2022-01" db="EMBL/GenBank/DDBJ databases">
        <authorList>
            <person name="Braso-Vives M."/>
        </authorList>
    </citation>
    <scope>NUCLEOTIDE SEQUENCE</scope>
</reference>
<comment type="subcellular location">
    <subcellularLocation>
        <location evidence="1">Membrane</location>
        <topology evidence="1">Single-pass membrane protein</topology>
    </subcellularLocation>
</comment>
<evidence type="ECO:0000256" key="5">
    <source>
        <dbReference type="ARBA" id="ARBA00023136"/>
    </source>
</evidence>
<organism evidence="8 9">
    <name type="scientific">Branchiostoma lanceolatum</name>
    <name type="common">Common lancelet</name>
    <name type="synonym">Amphioxus lanceolatum</name>
    <dbReference type="NCBI Taxonomy" id="7740"/>
    <lineage>
        <taxon>Eukaryota</taxon>
        <taxon>Metazoa</taxon>
        <taxon>Chordata</taxon>
        <taxon>Cephalochordata</taxon>
        <taxon>Leptocardii</taxon>
        <taxon>Amphioxiformes</taxon>
        <taxon>Branchiostomatidae</taxon>
        <taxon>Branchiostoma</taxon>
    </lineage>
</organism>
<name>A0A8J9W1C7_BRALA</name>
<dbReference type="PANTHER" id="PTHR22650">
    <property type="entry name" value="GLYCOPROTEIN IB BETA"/>
    <property type="match status" value="1"/>
</dbReference>
<accession>A0A8J9W1C7</accession>
<dbReference type="Gene3D" id="3.80.10.10">
    <property type="entry name" value="Ribonuclease Inhibitor"/>
    <property type="match status" value="1"/>
</dbReference>
<keyword evidence="3" id="KW-0130">Cell adhesion</keyword>
<dbReference type="EMBL" id="OV696686">
    <property type="protein sequence ID" value="CAH1233945.1"/>
    <property type="molecule type" value="Genomic_DNA"/>
</dbReference>
<keyword evidence="4" id="KW-1133">Transmembrane helix</keyword>